<proteinExistence type="predicted"/>
<dbReference type="GO" id="GO:0005829">
    <property type="term" value="C:cytosol"/>
    <property type="evidence" value="ECO:0007669"/>
    <property type="project" value="TreeGrafter"/>
</dbReference>
<protein>
    <submittedName>
        <fullName evidence="10">Two component transcriptional regulator, winged helix family</fullName>
    </submittedName>
</protein>
<dbReference type="FunFam" id="1.10.10.10:FF:000005">
    <property type="entry name" value="Two-component system response regulator"/>
    <property type="match status" value="1"/>
</dbReference>
<dbReference type="CDD" id="cd00383">
    <property type="entry name" value="trans_reg_C"/>
    <property type="match status" value="1"/>
</dbReference>
<keyword evidence="4 7" id="KW-0238">DNA-binding</keyword>
<dbReference type="Pfam" id="PF00486">
    <property type="entry name" value="Trans_reg_C"/>
    <property type="match status" value="1"/>
</dbReference>
<feature type="DNA-binding region" description="OmpR/PhoB-type" evidence="7">
    <location>
        <begin position="127"/>
        <end position="225"/>
    </location>
</feature>
<dbReference type="InterPro" id="IPR036388">
    <property type="entry name" value="WH-like_DNA-bd_sf"/>
</dbReference>
<dbReference type="InterPro" id="IPR001789">
    <property type="entry name" value="Sig_transdc_resp-reg_receiver"/>
</dbReference>
<name>A0A2R4W1U5_THEAF</name>
<dbReference type="GO" id="GO:0000156">
    <property type="term" value="F:phosphorelay response regulator activity"/>
    <property type="evidence" value="ECO:0007669"/>
    <property type="project" value="TreeGrafter"/>
</dbReference>
<dbReference type="Gene3D" id="3.40.50.2300">
    <property type="match status" value="1"/>
</dbReference>
<dbReference type="SMART" id="SM00862">
    <property type="entry name" value="Trans_reg_C"/>
    <property type="match status" value="1"/>
</dbReference>
<dbReference type="KEGG" id="taci:TDSAC_1441"/>
<evidence type="ECO:0000256" key="5">
    <source>
        <dbReference type="ARBA" id="ARBA00023163"/>
    </source>
</evidence>
<keyword evidence="5" id="KW-0804">Transcription</keyword>
<dbReference type="Proteomes" id="UP000244792">
    <property type="component" value="Chromosome"/>
</dbReference>
<evidence type="ECO:0000256" key="7">
    <source>
        <dbReference type="PROSITE-ProRule" id="PRU01091"/>
    </source>
</evidence>
<evidence type="ECO:0000256" key="1">
    <source>
        <dbReference type="ARBA" id="ARBA00022553"/>
    </source>
</evidence>
<dbReference type="AlphaFoldDB" id="A0A2R4W1U5"/>
<dbReference type="PANTHER" id="PTHR48111">
    <property type="entry name" value="REGULATOR OF RPOS"/>
    <property type="match status" value="1"/>
</dbReference>
<evidence type="ECO:0000313" key="11">
    <source>
        <dbReference type="Proteomes" id="UP000244792"/>
    </source>
</evidence>
<dbReference type="GO" id="GO:0006355">
    <property type="term" value="P:regulation of DNA-templated transcription"/>
    <property type="evidence" value="ECO:0007669"/>
    <property type="project" value="InterPro"/>
</dbReference>
<dbReference type="SUPFAM" id="SSF52172">
    <property type="entry name" value="CheY-like"/>
    <property type="match status" value="1"/>
</dbReference>
<dbReference type="EMBL" id="CP020921">
    <property type="protein sequence ID" value="AWB10781.1"/>
    <property type="molecule type" value="Genomic_DNA"/>
</dbReference>
<dbReference type="PANTHER" id="PTHR48111:SF22">
    <property type="entry name" value="REGULATOR OF RPOS"/>
    <property type="match status" value="1"/>
</dbReference>
<dbReference type="Gene3D" id="1.10.10.10">
    <property type="entry name" value="Winged helix-like DNA-binding domain superfamily/Winged helix DNA-binding domain"/>
    <property type="match status" value="1"/>
</dbReference>
<dbReference type="GO" id="GO:0000976">
    <property type="term" value="F:transcription cis-regulatory region binding"/>
    <property type="evidence" value="ECO:0007669"/>
    <property type="project" value="TreeGrafter"/>
</dbReference>
<evidence type="ECO:0000259" key="8">
    <source>
        <dbReference type="PROSITE" id="PS50110"/>
    </source>
</evidence>
<dbReference type="Gene3D" id="6.10.250.690">
    <property type="match status" value="1"/>
</dbReference>
<evidence type="ECO:0000313" key="10">
    <source>
        <dbReference type="EMBL" id="AWB10781.1"/>
    </source>
</evidence>
<feature type="domain" description="OmpR/PhoB-type" evidence="9">
    <location>
        <begin position="127"/>
        <end position="225"/>
    </location>
</feature>
<evidence type="ECO:0000256" key="4">
    <source>
        <dbReference type="ARBA" id="ARBA00023125"/>
    </source>
</evidence>
<dbReference type="GO" id="GO:0032993">
    <property type="term" value="C:protein-DNA complex"/>
    <property type="evidence" value="ECO:0007669"/>
    <property type="project" value="TreeGrafter"/>
</dbReference>
<reference evidence="10 11" key="1">
    <citation type="submission" date="2017-04" db="EMBL/GenBank/DDBJ databases">
        <title>Genomic insights into metabolism of Thermodesulfobium acidiphilum.</title>
        <authorList>
            <person name="Toshchakov S.V."/>
            <person name="Frolov E.N."/>
            <person name="Kublanov I.V."/>
            <person name="Samarov N.I."/>
            <person name="Novikov A."/>
            <person name="Lebedinsky A.V."/>
            <person name="Bonch-Osmolovskaya E.A."/>
            <person name="Chernyh N.A."/>
        </authorList>
    </citation>
    <scope>NUCLEOTIDE SEQUENCE [LARGE SCALE GENOMIC DNA]</scope>
    <source>
        <strain evidence="10 11">3127-1</strain>
    </source>
</reference>
<dbReference type="InterPro" id="IPR001867">
    <property type="entry name" value="OmpR/PhoB-type_DNA-bd"/>
</dbReference>
<dbReference type="Pfam" id="PF00072">
    <property type="entry name" value="Response_reg"/>
    <property type="match status" value="1"/>
</dbReference>
<keyword evidence="3" id="KW-0805">Transcription regulation</keyword>
<dbReference type="InterPro" id="IPR011006">
    <property type="entry name" value="CheY-like_superfamily"/>
</dbReference>
<evidence type="ECO:0000256" key="6">
    <source>
        <dbReference type="PROSITE-ProRule" id="PRU00169"/>
    </source>
</evidence>
<dbReference type="FunFam" id="3.40.50.2300:FF:000001">
    <property type="entry name" value="DNA-binding response regulator PhoB"/>
    <property type="match status" value="1"/>
</dbReference>
<sequence length="225" mass="25674">MSTMRILIVEDEKTLANLIKKGFEEEKFAVDVAYNGEDGLFFAKNNTYDAIVLDIMLPIIDGISLLKELREENISTPVIILTAKDSVKDKVLGLDSGSDDYLTKPFSFEELLSRVKALIRRKFAASSPIIKICDLVIDTAEKTVKRGNKRIDLSAKEYALLEYLALNKNKVISRTAIIEHLYDEDFDLYSNVIDVFINRIRNKIDKNFDKKLIHTFRGIGYSLKE</sequence>
<keyword evidence="2" id="KW-0902">Two-component regulatory system</keyword>
<keyword evidence="11" id="KW-1185">Reference proteome</keyword>
<organism evidence="10 11">
    <name type="scientific">Thermodesulfobium acidiphilum</name>
    <dbReference type="NCBI Taxonomy" id="1794699"/>
    <lineage>
        <taxon>Bacteria</taxon>
        <taxon>Pseudomonadati</taxon>
        <taxon>Thermodesulfobiota</taxon>
        <taxon>Thermodesulfobiia</taxon>
        <taxon>Thermodesulfobiales</taxon>
        <taxon>Thermodesulfobiaceae</taxon>
        <taxon>Thermodesulfobium</taxon>
    </lineage>
</organism>
<feature type="modified residue" description="4-aspartylphosphate" evidence="6">
    <location>
        <position position="54"/>
    </location>
</feature>
<feature type="domain" description="Response regulatory" evidence="8">
    <location>
        <begin position="5"/>
        <end position="119"/>
    </location>
</feature>
<dbReference type="PROSITE" id="PS51755">
    <property type="entry name" value="OMPR_PHOB"/>
    <property type="match status" value="1"/>
</dbReference>
<evidence type="ECO:0000259" key="9">
    <source>
        <dbReference type="PROSITE" id="PS51755"/>
    </source>
</evidence>
<keyword evidence="1 6" id="KW-0597">Phosphoprotein</keyword>
<dbReference type="SMART" id="SM00448">
    <property type="entry name" value="REC"/>
    <property type="match status" value="1"/>
</dbReference>
<dbReference type="InterPro" id="IPR039420">
    <property type="entry name" value="WalR-like"/>
</dbReference>
<evidence type="ECO:0000256" key="2">
    <source>
        <dbReference type="ARBA" id="ARBA00023012"/>
    </source>
</evidence>
<accession>A0A2R4W1U5</accession>
<dbReference type="PROSITE" id="PS50110">
    <property type="entry name" value="RESPONSE_REGULATORY"/>
    <property type="match status" value="1"/>
</dbReference>
<evidence type="ECO:0000256" key="3">
    <source>
        <dbReference type="ARBA" id="ARBA00023015"/>
    </source>
</evidence>
<gene>
    <name evidence="10" type="ORF">TDSAC_1441</name>
</gene>